<feature type="region of interest" description="Disordered" evidence="8">
    <location>
        <begin position="339"/>
        <end position="364"/>
    </location>
</feature>
<evidence type="ECO:0000256" key="7">
    <source>
        <dbReference type="PROSITE-ProRule" id="PRU10141"/>
    </source>
</evidence>
<dbReference type="GO" id="GO:0005776">
    <property type="term" value="C:autophagosome"/>
    <property type="evidence" value="ECO:0007669"/>
    <property type="project" value="TreeGrafter"/>
</dbReference>
<feature type="compositionally biased region" description="Basic and acidic residues" evidence="8">
    <location>
        <begin position="277"/>
        <end position="288"/>
    </location>
</feature>
<proteinExistence type="predicted"/>
<dbReference type="GO" id="GO:0034045">
    <property type="term" value="C:phagophore assembly site membrane"/>
    <property type="evidence" value="ECO:0007669"/>
    <property type="project" value="TreeGrafter"/>
</dbReference>
<organism evidence="10 11">
    <name type="scientific">Acaulospora morrowiae</name>
    <dbReference type="NCBI Taxonomy" id="94023"/>
    <lineage>
        <taxon>Eukaryota</taxon>
        <taxon>Fungi</taxon>
        <taxon>Fungi incertae sedis</taxon>
        <taxon>Mucoromycota</taxon>
        <taxon>Glomeromycotina</taxon>
        <taxon>Glomeromycetes</taxon>
        <taxon>Diversisporales</taxon>
        <taxon>Acaulosporaceae</taxon>
        <taxon>Acaulospora</taxon>
    </lineage>
</organism>
<keyword evidence="11" id="KW-1185">Reference proteome</keyword>
<evidence type="ECO:0000313" key="10">
    <source>
        <dbReference type="EMBL" id="CAG8458819.1"/>
    </source>
</evidence>
<dbReference type="Pfam" id="PF21127">
    <property type="entry name" value="ATG1-like_MIT2"/>
    <property type="match status" value="1"/>
</dbReference>
<sequence length="871" mass="97183">MASSNRSQNPRVSKELSIGNYIIGEELGHGSFATVYKGYNKKTHKKVAIKSVLRSKLTKKLLENLESEINILKSIRHDYIVQLVDCQKSDTHIHLIMEYCSLGDLSNYIKRRGSSLSKSPSSGGLEERVVRHFLKQLANALEFLRSRNLIHRDIKPQNLLLLPPPSDKDKEASVGSSDLPILKIADFGFARSLPSTNLAETLCGSPLYMAPEILRYEKYDAKADLWSVGAVLYEMSVGKPPFRAQNHFELLGKIEKRRDRIKFPDELVSDSDSIQSDSDKNPNNKGAISEELKDLIRHLLKRDPVERMSFEEFFMHPCVTGEFQSRKSYGNIPAKEKLVNVKPNNPKNSAENDISKRHVRDRSISSPVPVSFKEEVGTNQTGRAFHNYTRTNITRRDIDSSPKGIANVLGGDHTNLLQRKTSRESVKHHQILQRTTKHPNIVTEVSSNNVTDLVKKNDNNSLQVHNDLQPSYENPSPTPSLLVQTPKNNEEDVNFLREYVMVDSKRTVEVNSLADELAASPKSLGLVQKHSNKGNSMGITGIISPSSPLDPQYRNSVSNHSPYNVIYSTTPPFALPPSQERVGSAGSTSSASSALARALSGVSLRLFRTGNSPPLWSDRYSKQKGNAISFPSDAMAASPEDVVIKTIEDFAYKAHVVYQFAETKYHQLLPPPPTASSELIDMKTVSAENATTLAQEAFVLYLKCLSLLQSAMDSAREYWTSVGKQQSDHPNGKEVSSRLNQAVQWVRTKFNECLEKAEYAKSRCPTEEAGASNCFVEKLLYDKACEMSRQAALNELMCEDLFGCESAYRSAIYMLNAVLENTPEDGNSLDDHDRQVVNKFIVEITKRLNSLQKKLTQSDVPVISSHQGSPG</sequence>
<dbReference type="Gene3D" id="1.10.510.10">
    <property type="entry name" value="Transferase(Phosphotransferase) domain 1"/>
    <property type="match status" value="1"/>
</dbReference>
<dbReference type="GO" id="GO:0005829">
    <property type="term" value="C:cytosol"/>
    <property type="evidence" value="ECO:0007669"/>
    <property type="project" value="TreeGrafter"/>
</dbReference>
<dbReference type="GO" id="GO:0005524">
    <property type="term" value="F:ATP binding"/>
    <property type="evidence" value="ECO:0007669"/>
    <property type="project" value="UniProtKB-UniRule"/>
</dbReference>
<feature type="binding site" evidence="7">
    <location>
        <position position="50"/>
    </location>
    <ligand>
        <name>ATP</name>
        <dbReference type="ChEBI" id="CHEBI:30616"/>
    </ligand>
</feature>
<evidence type="ECO:0000256" key="4">
    <source>
        <dbReference type="ARBA" id="ARBA00022777"/>
    </source>
</evidence>
<dbReference type="FunFam" id="3.30.200.20:FF:000042">
    <property type="entry name" value="Aurora kinase A"/>
    <property type="match status" value="1"/>
</dbReference>
<dbReference type="GO" id="GO:0061709">
    <property type="term" value="P:reticulophagy"/>
    <property type="evidence" value="ECO:0007669"/>
    <property type="project" value="TreeGrafter"/>
</dbReference>
<keyword evidence="5 7" id="KW-0067">ATP-binding</keyword>
<feature type="region of interest" description="Disordered" evidence="8">
    <location>
        <begin position="266"/>
        <end position="288"/>
    </location>
</feature>
<dbReference type="Pfam" id="PF00069">
    <property type="entry name" value="Pkinase"/>
    <property type="match status" value="1"/>
</dbReference>
<dbReference type="PROSITE" id="PS50011">
    <property type="entry name" value="PROTEIN_KINASE_DOM"/>
    <property type="match status" value="1"/>
</dbReference>
<keyword evidence="4" id="KW-0418">Kinase</keyword>
<dbReference type="InterPro" id="IPR045269">
    <property type="entry name" value="Atg1-like"/>
</dbReference>
<feature type="region of interest" description="Disordered" evidence="8">
    <location>
        <begin position="462"/>
        <end position="488"/>
    </location>
</feature>
<evidence type="ECO:0000313" key="11">
    <source>
        <dbReference type="Proteomes" id="UP000789342"/>
    </source>
</evidence>
<feature type="domain" description="Protein kinase" evidence="9">
    <location>
        <begin position="21"/>
        <end position="319"/>
    </location>
</feature>
<dbReference type="GO" id="GO:0042594">
    <property type="term" value="P:response to starvation"/>
    <property type="evidence" value="ECO:0007669"/>
    <property type="project" value="TreeGrafter"/>
</dbReference>
<dbReference type="SMART" id="SM00220">
    <property type="entry name" value="S_TKc"/>
    <property type="match status" value="1"/>
</dbReference>
<feature type="compositionally biased region" description="Polar residues" evidence="8">
    <location>
        <begin position="462"/>
        <end position="487"/>
    </location>
</feature>
<evidence type="ECO:0000256" key="3">
    <source>
        <dbReference type="ARBA" id="ARBA00022741"/>
    </source>
</evidence>
<reference evidence="10" key="1">
    <citation type="submission" date="2021-06" db="EMBL/GenBank/DDBJ databases">
        <authorList>
            <person name="Kallberg Y."/>
            <person name="Tangrot J."/>
            <person name="Rosling A."/>
        </authorList>
    </citation>
    <scope>NUCLEOTIDE SEQUENCE</scope>
    <source>
        <strain evidence="10">CL551</strain>
    </source>
</reference>
<dbReference type="InterPro" id="IPR048941">
    <property type="entry name" value="ATG1-like_MIT2"/>
</dbReference>
<dbReference type="Proteomes" id="UP000789342">
    <property type="component" value="Unassembled WGS sequence"/>
</dbReference>
<dbReference type="OrthoDB" id="346907at2759"/>
<dbReference type="InterPro" id="IPR008271">
    <property type="entry name" value="Ser/Thr_kinase_AS"/>
</dbReference>
<dbReference type="InterPro" id="IPR011009">
    <property type="entry name" value="Kinase-like_dom_sf"/>
</dbReference>
<dbReference type="GO" id="GO:0004674">
    <property type="term" value="F:protein serine/threonine kinase activity"/>
    <property type="evidence" value="ECO:0007669"/>
    <property type="project" value="UniProtKB-EC"/>
</dbReference>
<keyword evidence="2" id="KW-0808">Transferase</keyword>
<dbReference type="PROSITE" id="PS00108">
    <property type="entry name" value="PROTEIN_KINASE_ST"/>
    <property type="match status" value="1"/>
</dbReference>
<evidence type="ECO:0000256" key="6">
    <source>
        <dbReference type="ARBA" id="ARBA00030237"/>
    </source>
</evidence>
<evidence type="ECO:0000256" key="8">
    <source>
        <dbReference type="SAM" id="MobiDB-lite"/>
    </source>
</evidence>
<evidence type="ECO:0000256" key="2">
    <source>
        <dbReference type="ARBA" id="ARBA00022679"/>
    </source>
</evidence>
<dbReference type="EMBL" id="CAJVPV010000480">
    <property type="protein sequence ID" value="CAG8458819.1"/>
    <property type="molecule type" value="Genomic_DNA"/>
</dbReference>
<dbReference type="PANTHER" id="PTHR24348:SF22">
    <property type="entry name" value="NON-SPECIFIC SERINE_THREONINE PROTEIN KINASE"/>
    <property type="match status" value="1"/>
</dbReference>
<accession>A0A9N8VQE9</accession>
<dbReference type="CDD" id="cd14009">
    <property type="entry name" value="STKc_ATG1_ULK_like"/>
    <property type="match status" value="1"/>
</dbReference>
<comment type="caution">
    <text evidence="10">The sequence shown here is derived from an EMBL/GenBank/DDBJ whole genome shotgun (WGS) entry which is preliminary data.</text>
</comment>
<dbReference type="GO" id="GO:0034727">
    <property type="term" value="P:piecemeal microautophagy of the nucleus"/>
    <property type="evidence" value="ECO:0007669"/>
    <property type="project" value="TreeGrafter"/>
</dbReference>
<evidence type="ECO:0000259" key="9">
    <source>
        <dbReference type="PROSITE" id="PS50011"/>
    </source>
</evidence>
<evidence type="ECO:0000256" key="1">
    <source>
        <dbReference type="ARBA" id="ARBA00012513"/>
    </source>
</evidence>
<dbReference type="InterPro" id="IPR000719">
    <property type="entry name" value="Prot_kinase_dom"/>
</dbReference>
<dbReference type="Pfam" id="PF12063">
    <property type="entry name" value="ATG1-like_MIT1"/>
    <property type="match status" value="1"/>
</dbReference>
<evidence type="ECO:0000256" key="5">
    <source>
        <dbReference type="ARBA" id="ARBA00022840"/>
    </source>
</evidence>
<dbReference type="SUPFAM" id="SSF56112">
    <property type="entry name" value="Protein kinase-like (PK-like)"/>
    <property type="match status" value="1"/>
</dbReference>
<dbReference type="PROSITE" id="PS00107">
    <property type="entry name" value="PROTEIN_KINASE_ATP"/>
    <property type="match status" value="1"/>
</dbReference>
<protein>
    <recommendedName>
        <fullName evidence="1">non-specific serine/threonine protein kinase</fullName>
        <ecNumber evidence="1">2.7.11.1</ecNumber>
    </recommendedName>
    <alternativeName>
        <fullName evidence="6">Autophagy-related protein 1</fullName>
    </alternativeName>
</protein>
<dbReference type="GO" id="GO:0010506">
    <property type="term" value="P:regulation of autophagy"/>
    <property type="evidence" value="ECO:0007669"/>
    <property type="project" value="InterPro"/>
</dbReference>
<dbReference type="EC" id="2.7.11.1" evidence="1"/>
<dbReference type="PANTHER" id="PTHR24348">
    <property type="entry name" value="SERINE/THREONINE-PROTEIN KINASE UNC-51-RELATED"/>
    <property type="match status" value="1"/>
</dbReference>
<name>A0A9N8VQE9_9GLOM</name>
<gene>
    <name evidence="10" type="ORF">AMORRO_LOCUS1293</name>
</gene>
<keyword evidence="3 7" id="KW-0547">Nucleotide-binding</keyword>
<dbReference type="GO" id="GO:0000045">
    <property type="term" value="P:autophagosome assembly"/>
    <property type="evidence" value="ECO:0007669"/>
    <property type="project" value="TreeGrafter"/>
</dbReference>
<dbReference type="AlphaFoldDB" id="A0A9N8VQE9"/>
<dbReference type="InterPro" id="IPR022708">
    <property type="entry name" value="Atg1-like_tMIT"/>
</dbReference>
<dbReference type="GO" id="GO:0000422">
    <property type="term" value="P:autophagy of mitochondrion"/>
    <property type="evidence" value="ECO:0007669"/>
    <property type="project" value="TreeGrafter"/>
</dbReference>
<dbReference type="InterPro" id="IPR017441">
    <property type="entry name" value="Protein_kinase_ATP_BS"/>
</dbReference>